<keyword evidence="2" id="KW-1185">Reference proteome</keyword>
<dbReference type="PANTHER" id="PTHR33116:SF86">
    <property type="entry name" value="REVERSE TRANSCRIPTASE DOMAIN-CONTAINING PROTEIN"/>
    <property type="match status" value="1"/>
</dbReference>
<accession>A0A9D3W2Y7</accession>
<proteinExistence type="predicted"/>
<evidence type="ECO:0000313" key="1">
    <source>
        <dbReference type="EMBL" id="KAH1107357.1"/>
    </source>
</evidence>
<evidence type="ECO:0008006" key="3">
    <source>
        <dbReference type="Google" id="ProtNLM"/>
    </source>
</evidence>
<name>A0A9D3W2Y7_9ROSI</name>
<evidence type="ECO:0000313" key="2">
    <source>
        <dbReference type="Proteomes" id="UP000828251"/>
    </source>
</evidence>
<protein>
    <recommendedName>
        <fullName evidence="3">Reverse transcriptase zinc-binding domain-containing protein</fullName>
    </recommendedName>
</protein>
<organism evidence="1 2">
    <name type="scientific">Gossypium stocksii</name>
    <dbReference type="NCBI Taxonomy" id="47602"/>
    <lineage>
        <taxon>Eukaryota</taxon>
        <taxon>Viridiplantae</taxon>
        <taxon>Streptophyta</taxon>
        <taxon>Embryophyta</taxon>
        <taxon>Tracheophyta</taxon>
        <taxon>Spermatophyta</taxon>
        <taxon>Magnoliopsida</taxon>
        <taxon>eudicotyledons</taxon>
        <taxon>Gunneridae</taxon>
        <taxon>Pentapetalae</taxon>
        <taxon>rosids</taxon>
        <taxon>malvids</taxon>
        <taxon>Malvales</taxon>
        <taxon>Malvaceae</taxon>
        <taxon>Malvoideae</taxon>
        <taxon>Gossypium</taxon>
    </lineage>
</organism>
<reference evidence="1 2" key="1">
    <citation type="journal article" date="2021" name="Plant Biotechnol. J.">
        <title>Multi-omics assisted identification of the key and species-specific regulatory components of drought-tolerant mechanisms in Gossypium stocksii.</title>
        <authorList>
            <person name="Yu D."/>
            <person name="Ke L."/>
            <person name="Zhang D."/>
            <person name="Wu Y."/>
            <person name="Sun Y."/>
            <person name="Mei J."/>
            <person name="Sun J."/>
            <person name="Sun Y."/>
        </authorList>
    </citation>
    <scope>NUCLEOTIDE SEQUENCE [LARGE SCALE GENOMIC DNA]</scope>
    <source>
        <strain evidence="2">cv. E1</strain>
        <tissue evidence="1">Leaf</tissue>
    </source>
</reference>
<gene>
    <name evidence="1" type="ORF">J1N35_011125</name>
</gene>
<dbReference type="AlphaFoldDB" id="A0A9D3W2Y7"/>
<dbReference type="EMBL" id="JAIQCV010000004">
    <property type="protein sequence ID" value="KAH1107357.1"/>
    <property type="molecule type" value="Genomic_DNA"/>
</dbReference>
<dbReference type="PANTHER" id="PTHR33116">
    <property type="entry name" value="REVERSE TRANSCRIPTASE ZINC-BINDING DOMAIN-CONTAINING PROTEIN-RELATED-RELATED"/>
    <property type="match status" value="1"/>
</dbReference>
<dbReference type="OrthoDB" id="1000319at2759"/>
<dbReference type="Proteomes" id="UP000828251">
    <property type="component" value="Unassembled WGS sequence"/>
</dbReference>
<sequence>MLEEDKRLVVHELGVRCSNEPERYLGLPNMVGRRKKEAFQNLKDRIKKQIDNWSTRFLSQRGKEVFIKAILQAVPIYSMACFLLPKSLCVELESILAKYWWHQSRGKKGIYWCTWQNLCFLKENGGLGFRNLSQFNVVLLAKQGWRLISYPSSLLARVLKAKYYPRSNFLKAQLETLPSLTWKSIWAAKGLLKKGLCWRIRRGNKVSIWNDCWIQGIDSIARPYNSRNSHIELVSDLIDNTNRKWRTELVNNTFQLMVSRSILQIPLSEIEHEDFQVWGGETTGTYSVRSAYKLLQFANLDPSDYLLQTESMEFFRKLWTLKLPPKVTITIWRIAWNYIPTFGNLR</sequence>
<comment type="caution">
    <text evidence="1">The sequence shown here is derived from an EMBL/GenBank/DDBJ whole genome shotgun (WGS) entry which is preliminary data.</text>
</comment>